<organism evidence="4 5">
    <name type="scientific">Oecophyllibacter saccharovorans</name>
    <dbReference type="NCBI Taxonomy" id="2558360"/>
    <lineage>
        <taxon>Bacteria</taxon>
        <taxon>Pseudomonadati</taxon>
        <taxon>Pseudomonadota</taxon>
        <taxon>Alphaproteobacteria</taxon>
        <taxon>Acetobacterales</taxon>
        <taxon>Acetobacteraceae</taxon>
        <taxon>Oecophyllibacter</taxon>
    </lineage>
</organism>
<evidence type="ECO:0000256" key="1">
    <source>
        <dbReference type="ARBA" id="ARBA00022737"/>
    </source>
</evidence>
<keyword evidence="1" id="KW-0677">Repeat</keyword>
<dbReference type="Gene3D" id="1.25.40.10">
    <property type="entry name" value="Tetratricopeptide repeat domain"/>
    <property type="match status" value="1"/>
</dbReference>
<accession>A0A506UMA7</accession>
<keyword evidence="2 3" id="KW-0802">TPR repeat</keyword>
<gene>
    <name evidence="4" type="ORF">E3202_08285</name>
</gene>
<feature type="repeat" description="TPR" evidence="3">
    <location>
        <begin position="422"/>
        <end position="455"/>
    </location>
</feature>
<dbReference type="PANTHER" id="PTHR45586">
    <property type="entry name" value="TPR REPEAT-CONTAINING PROTEIN PA4667"/>
    <property type="match status" value="1"/>
</dbReference>
<proteinExistence type="predicted"/>
<evidence type="ECO:0000313" key="5">
    <source>
        <dbReference type="Proteomes" id="UP000315037"/>
    </source>
</evidence>
<dbReference type="SMART" id="SM00028">
    <property type="entry name" value="TPR"/>
    <property type="match status" value="2"/>
</dbReference>
<name>A0A506UMA7_9PROT</name>
<dbReference type="PROSITE" id="PS50005">
    <property type="entry name" value="TPR"/>
    <property type="match status" value="1"/>
</dbReference>
<evidence type="ECO:0000256" key="3">
    <source>
        <dbReference type="PROSITE-ProRule" id="PRU00339"/>
    </source>
</evidence>
<sequence length="482" mass="54415">MPQAMAGSPRAATAGKPESWQVRVWQVRAHPAPNHAAFRQVFSPGPGARDRREACPQCCDPCTELNTEYFNTGPDTAELGVGAPAFMATEDLYRSDLLLARHCQPDHPSDWAGGGETIFVTFGSYSDQHTLERAGFGEEFFHRHGLHAIHVLSRDNSWYQHEEMEALLEAVRQRTRGFRNVFTYGSSMGAYAALRHARFLQATAIAMGPQYSVDPKVMRRENRWQESFHLPFVTERRQPIAQPRRAYVFYDSRCKLELLHMRRICRDITVTPVGLPYAGHIVANHLASTGQLSRAVRQIVEGRFDSARCIHAVWSARARSSCFFETRTELLSRRHPHRALSCARQAFALHPRSGAVLHTLARCLLRVGDTQNAVRMAQRAVEREPAALPYRRFLAMAYLSAGDFEACRAELETLLEEGTNLAATYHSLAKYHARQHQYEAAIDYEKRALALNPARALYARTLLLHRLARKLHALGLGALLPK</sequence>
<dbReference type="Pfam" id="PF14559">
    <property type="entry name" value="TPR_19"/>
    <property type="match status" value="1"/>
</dbReference>
<dbReference type="InterPro" id="IPR019734">
    <property type="entry name" value="TPR_rpt"/>
</dbReference>
<dbReference type="Proteomes" id="UP000315037">
    <property type="component" value="Unassembled WGS sequence"/>
</dbReference>
<dbReference type="InterPro" id="IPR051012">
    <property type="entry name" value="CellSynth/LPSAsmb/PSIAsmb"/>
</dbReference>
<comment type="caution">
    <text evidence="4">The sequence shown here is derived from an EMBL/GenBank/DDBJ whole genome shotgun (WGS) entry which is preliminary data.</text>
</comment>
<dbReference type="InterPro" id="IPR011990">
    <property type="entry name" value="TPR-like_helical_dom_sf"/>
</dbReference>
<dbReference type="PANTHER" id="PTHR45586:SF1">
    <property type="entry name" value="LIPOPOLYSACCHARIDE ASSEMBLY PROTEIN B"/>
    <property type="match status" value="1"/>
</dbReference>
<evidence type="ECO:0000256" key="2">
    <source>
        <dbReference type="ARBA" id="ARBA00022803"/>
    </source>
</evidence>
<protein>
    <submittedName>
        <fullName evidence="4">Tetratricopeptide repeat protein</fullName>
    </submittedName>
</protein>
<dbReference type="AlphaFoldDB" id="A0A506UMA7"/>
<dbReference type="InterPro" id="IPR029058">
    <property type="entry name" value="AB_hydrolase_fold"/>
</dbReference>
<dbReference type="EMBL" id="SORZ01000002">
    <property type="protein sequence ID" value="TPW34468.1"/>
    <property type="molecule type" value="Genomic_DNA"/>
</dbReference>
<dbReference type="SUPFAM" id="SSF53474">
    <property type="entry name" value="alpha/beta-Hydrolases"/>
    <property type="match status" value="1"/>
</dbReference>
<reference evidence="4 5" key="1">
    <citation type="submission" date="2019-03" db="EMBL/GenBank/DDBJ databases">
        <title>The complete genome sequence of Neokomagataea sp. Jb2 NBRC113641.</title>
        <authorList>
            <person name="Chua K.-O."/>
            <person name="Chan K.-G."/>
            <person name="See-Too W.-S."/>
        </authorList>
    </citation>
    <scope>NUCLEOTIDE SEQUENCE [LARGE SCALE GENOMIC DNA]</scope>
    <source>
        <strain evidence="4 5">Jb2</strain>
    </source>
</reference>
<dbReference type="SUPFAM" id="SSF48452">
    <property type="entry name" value="TPR-like"/>
    <property type="match status" value="1"/>
</dbReference>
<keyword evidence="5" id="KW-1185">Reference proteome</keyword>
<evidence type="ECO:0000313" key="4">
    <source>
        <dbReference type="EMBL" id="TPW34468.1"/>
    </source>
</evidence>